<evidence type="ECO:0000313" key="18">
    <source>
        <dbReference type="EMBL" id="CAH2306408.1"/>
    </source>
</evidence>
<dbReference type="GO" id="GO:0004875">
    <property type="term" value="F:complement receptor activity"/>
    <property type="evidence" value="ECO:0007669"/>
    <property type="project" value="TreeGrafter"/>
</dbReference>
<dbReference type="PANTHER" id="PTHR24225:SF74">
    <property type="entry name" value="CHEMOKINE-LIKE RECEPTOR 1"/>
    <property type="match status" value="1"/>
</dbReference>
<dbReference type="CDD" id="cd15119">
    <property type="entry name" value="7tmA_GPR1"/>
    <property type="match status" value="1"/>
</dbReference>
<evidence type="ECO:0000256" key="6">
    <source>
        <dbReference type="ARBA" id="ARBA00023136"/>
    </source>
</evidence>
<keyword evidence="10" id="KW-0807">Transducer</keyword>
<comment type="subcellular location">
    <subcellularLocation>
        <location evidence="1">Cell membrane</location>
        <topology evidence="1">Multi-pass membrane protein</topology>
    </subcellularLocation>
</comment>
<keyword evidence="3 16" id="KW-0812">Transmembrane</keyword>
<proteinExistence type="inferred from homology"/>
<keyword evidence="19" id="KW-1185">Reference proteome</keyword>
<dbReference type="AlphaFoldDB" id="A0AAD1STJ2"/>
<feature type="transmembrane region" description="Helical" evidence="16">
    <location>
        <begin position="211"/>
        <end position="234"/>
    </location>
</feature>
<feature type="transmembrane region" description="Helical" evidence="16">
    <location>
        <begin position="156"/>
        <end position="177"/>
    </location>
</feature>
<evidence type="ECO:0000256" key="8">
    <source>
        <dbReference type="ARBA" id="ARBA00023170"/>
    </source>
</evidence>
<keyword evidence="7" id="KW-1015">Disulfide bond</keyword>
<evidence type="ECO:0000259" key="17">
    <source>
        <dbReference type="PROSITE" id="PS50262"/>
    </source>
</evidence>
<sequence>MDEDDLVLYPSLYEFDNYTFDYYYEFPETQTDNVGLHAFHIASIVIYSIAFLLGVPGNAIVIWFTGFKWDKTVSTLWFLNLAIADLIFVLFLPLHITYVATNFHWPFGKALCKVNSFIAVLNMFASVFFLTVIGLDRFTSFACPGFSQRHRTLRKSMIVSGIIWTLAAIIAGPALYFRDTIDSSHKYTICFNNFHEHDHTVILRTHKVFTLIRFFIGYLFPLLTMIICYCLLAIKMKKNNTRPPNTFFWTVLAIIVAFFACWTPFHIFCLLELKVHHSGVYQEWLKFGMPISTSLAFINSCINPILYVLISKVFRKQLGTSMAEIFKHTLKDMSQTAIKSDQLIDSENNPTTCEIMNLEQIKA</sequence>
<dbReference type="InterPro" id="IPR000276">
    <property type="entry name" value="GPCR_Rhodpsn"/>
</dbReference>
<dbReference type="GO" id="GO:0006954">
    <property type="term" value="P:inflammatory response"/>
    <property type="evidence" value="ECO:0007669"/>
    <property type="project" value="TreeGrafter"/>
</dbReference>
<evidence type="ECO:0000256" key="12">
    <source>
        <dbReference type="ARBA" id="ARBA00026210"/>
    </source>
</evidence>
<dbReference type="Proteomes" id="UP001295444">
    <property type="component" value="Chromosome 07"/>
</dbReference>
<feature type="transmembrane region" description="Helical" evidence="16">
    <location>
        <begin position="38"/>
        <end position="64"/>
    </location>
</feature>
<dbReference type="GO" id="GO:0007204">
    <property type="term" value="P:positive regulation of cytosolic calcium ion concentration"/>
    <property type="evidence" value="ECO:0007669"/>
    <property type="project" value="TreeGrafter"/>
</dbReference>
<keyword evidence="4 16" id="KW-1133">Transmembrane helix</keyword>
<evidence type="ECO:0000256" key="15">
    <source>
        <dbReference type="ARBA" id="ARBA00031086"/>
    </source>
</evidence>
<dbReference type="InterPro" id="IPR002275">
    <property type="entry name" value="CML2"/>
</dbReference>
<feature type="transmembrane region" description="Helical" evidence="16">
    <location>
        <begin position="287"/>
        <end position="310"/>
    </location>
</feature>
<evidence type="ECO:0000256" key="7">
    <source>
        <dbReference type="ARBA" id="ARBA00023157"/>
    </source>
</evidence>
<reference evidence="18" key="1">
    <citation type="submission" date="2022-03" db="EMBL/GenBank/DDBJ databases">
        <authorList>
            <person name="Alioto T."/>
            <person name="Alioto T."/>
            <person name="Gomez Garrido J."/>
        </authorList>
    </citation>
    <scope>NUCLEOTIDE SEQUENCE</scope>
</reference>
<evidence type="ECO:0000256" key="1">
    <source>
        <dbReference type="ARBA" id="ARBA00004651"/>
    </source>
</evidence>
<evidence type="ECO:0000256" key="14">
    <source>
        <dbReference type="ARBA" id="ARBA00030529"/>
    </source>
</evidence>
<feature type="transmembrane region" description="Helical" evidence="16">
    <location>
        <begin position="76"/>
        <end position="96"/>
    </location>
</feature>
<dbReference type="PANTHER" id="PTHR24225">
    <property type="entry name" value="CHEMOTACTIC RECEPTOR"/>
    <property type="match status" value="1"/>
</dbReference>
<evidence type="ECO:0000256" key="2">
    <source>
        <dbReference type="ARBA" id="ARBA00022475"/>
    </source>
</evidence>
<feature type="transmembrane region" description="Helical" evidence="16">
    <location>
        <begin position="116"/>
        <end position="135"/>
    </location>
</feature>
<dbReference type="PRINTS" id="PR01146">
    <property type="entry name" value="GPR1ORPHANR"/>
</dbReference>
<dbReference type="GO" id="GO:0005886">
    <property type="term" value="C:plasma membrane"/>
    <property type="evidence" value="ECO:0007669"/>
    <property type="project" value="UniProtKB-SubCell"/>
</dbReference>
<evidence type="ECO:0000313" key="19">
    <source>
        <dbReference type="Proteomes" id="UP001295444"/>
    </source>
</evidence>
<evidence type="ECO:0000256" key="16">
    <source>
        <dbReference type="SAM" id="Phobius"/>
    </source>
</evidence>
<dbReference type="InterPro" id="IPR000826">
    <property type="entry name" value="Formyl_rcpt-rel"/>
</dbReference>
<evidence type="ECO:0000256" key="10">
    <source>
        <dbReference type="ARBA" id="ARBA00023224"/>
    </source>
</evidence>
<accession>A0AAD1STJ2</accession>
<dbReference type="FunFam" id="1.20.1070.10:FF:000034">
    <property type="entry name" value="G-protein coupled receptor 1"/>
    <property type="match status" value="1"/>
</dbReference>
<keyword evidence="8 18" id="KW-0675">Receptor</keyword>
<keyword evidence="9" id="KW-0325">Glycoprotein</keyword>
<dbReference type="EMBL" id="OW240918">
    <property type="protein sequence ID" value="CAH2306408.1"/>
    <property type="molecule type" value="Genomic_DNA"/>
</dbReference>
<evidence type="ECO:0000256" key="3">
    <source>
        <dbReference type="ARBA" id="ARBA00022692"/>
    </source>
</evidence>
<evidence type="ECO:0000256" key="5">
    <source>
        <dbReference type="ARBA" id="ARBA00023040"/>
    </source>
</evidence>
<organism evidence="18 19">
    <name type="scientific">Pelobates cultripes</name>
    <name type="common">Western spadefoot toad</name>
    <dbReference type="NCBI Taxonomy" id="61616"/>
    <lineage>
        <taxon>Eukaryota</taxon>
        <taxon>Metazoa</taxon>
        <taxon>Chordata</taxon>
        <taxon>Craniata</taxon>
        <taxon>Vertebrata</taxon>
        <taxon>Euteleostomi</taxon>
        <taxon>Amphibia</taxon>
        <taxon>Batrachia</taxon>
        <taxon>Anura</taxon>
        <taxon>Pelobatoidea</taxon>
        <taxon>Pelobatidae</taxon>
        <taxon>Pelobates</taxon>
    </lineage>
</organism>
<evidence type="ECO:0000256" key="11">
    <source>
        <dbReference type="ARBA" id="ARBA00025736"/>
    </source>
</evidence>
<dbReference type="GO" id="GO:0004930">
    <property type="term" value="F:G protein-coupled receptor activity"/>
    <property type="evidence" value="ECO:0007669"/>
    <property type="project" value="UniProtKB-KW"/>
</dbReference>
<comment type="similarity">
    <text evidence="11">Belongs to the chemokine-like receptor (CMKLR) family.</text>
</comment>
<feature type="transmembrane region" description="Helical" evidence="16">
    <location>
        <begin position="246"/>
        <end position="267"/>
    </location>
</feature>
<dbReference type="InterPro" id="IPR017452">
    <property type="entry name" value="GPCR_Rhodpsn_7TM"/>
</dbReference>
<dbReference type="PRINTS" id="PR00237">
    <property type="entry name" value="GPCRRHODOPSN"/>
</dbReference>
<gene>
    <name evidence="18" type="ORF">PECUL_23A000779</name>
</gene>
<dbReference type="GO" id="GO:0007200">
    <property type="term" value="P:phospholipase C-activating G protein-coupled receptor signaling pathway"/>
    <property type="evidence" value="ECO:0007669"/>
    <property type="project" value="TreeGrafter"/>
</dbReference>
<dbReference type="PROSITE" id="PS50262">
    <property type="entry name" value="G_PROTEIN_RECEP_F1_2"/>
    <property type="match status" value="1"/>
</dbReference>
<evidence type="ECO:0000256" key="9">
    <source>
        <dbReference type="ARBA" id="ARBA00023180"/>
    </source>
</evidence>
<dbReference type="Pfam" id="PF00001">
    <property type="entry name" value="7tm_1"/>
    <property type="match status" value="1"/>
</dbReference>
<dbReference type="Gene3D" id="1.20.1070.10">
    <property type="entry name" value="Rhodopsin 7-helix transmembrane proteins"/>
    <property type="match status" value="1"/>
</dbReference>
<feature type="domain" description="G-protein coupled receptors family 1 profile" evidence="17">
    <location>
        <begin position="57"/>
        <end position="307"/>
    </location>
</feature>
<name>A0AAD1STJ2_PELCU</name>
<evidence type="ECO:0000256" key="4">
    <source>
        <dbReference type="ARBA" id="ARBA00022989"/>
    </source>
</evidence>
<keyword evidence="2" id="KW-1003">Cell membrane</keyword>
<evidence type="ECO:0000256" key="13">
    <source>
        <dbReference type="ARBA" id="ARBA00030357"/>
    </source>
</evidence>
<keyword evidence="6 16" id="KW-0472">Membrane</keyword>
<dbReference type="SUPFAM" id="SSF81321">
    <property type="entry name" value="Family A G protein-coupled receptor-like"/>
    <property type="match status" value="1"/>
</dbReference>
<keyword evidence="5" id="KW-0297">G-protein coupled receptor</keyword>
<protein>
    <recommendedName>
        <fullName evidence="12">Chemerin-like receptor 2</fullName>
    </recommendedName>
    <alternativeName>
        <fullName evidence="13">Chemerin chemokine-like receptor 2</fullName>
    </alternativeName>
    <alternativeName>
        <fullName evidence="14">Chemokine-like receptor 2</fullName>
    </alternativeName>
    <alternativeName>
        <fullName evidence="15">G-protein coupled receptor 1</fullName>
    </alternativeName>
</protein>